<sequence length="66" mass="7559">MRADEYLKKKGLDDDNEELKDTSLKGKSLERATHPEAPKAGTPHDWEDWEAFKASEKRKEEAGTKD</sequence>
<feature type="region of interest" description="Disordered" evidence="1">
    <location>
        <begin position="1"/>
        <end position="66"/>
    </location>
</feature>
<comment type="caution">
    <text evidence="2">The sequence shown here is derived from an EMBL/GenBank/DDBJ whole genome shotgun (WGS) entry which is preliminary data.</text>
</comment>
<reference evidence="2" key="1">
    <citation type="journal article" date="2015" name="Nature">
        <title>Complex archaea that bridge the gap between prokaryotes and eukaryotes.</title>
        <authorList>
            <person name="Spang A."/>
            <person name="Saw J.H."/>
            <person name="Jorgensen S.L."/>
            <person name="Zaremba-Niedzwiedzka K."/>
            <person name="Martijn J."/>
            <person name="Lind A.E."/>
            <person name="van Eijk R."/>
            <person name="Schleper C."/>
            <person name="Guy L."/>
            <person name="Ettema T.J."/>
        </authorList>
    </citation>
    <scope>NUCLEOTIDE SEQUENCE</scope>
</reference>
<dbReference type="EMBL" id="LAZR01000082">
    <property type="protein sequence ID" value="KKN94010.1"/>
    <property type="molecule type" value="Genomic_DNA"/>
</dbReference>
<evidence type="ECO:0000256" key="1">
    <source>
        <dbReference type="SAM" id="MobiDB-lite"/>
    </source>
</evidence>
<dbReference type="AlphaFoldDB" id="A0A0F9UL95"/>
<organism evidence="2">
    <name type="scientific">marine sediment metagenome</name>
    <dbReference type="NCBI Taxonomy" id="412755"/>
    <lineage>
        <taxon>unclassified sequences</taxon>
        <taxon>metagenomes</taxon>
        <taxon>ecological metagenomes</taxon>
    </lineage>
</organism>
<protein>
    <submittedName>
        <fullName evidence="2">Uncharacterized protein</fullName>
    </submittedName>
</protein>
<gene>
    <name evidence="2" type="ORF">LCGC14_0192740</name>
</gene>
<accession>A0A0F9UL95</accession>
<proteinExistence type="predicted"/>
<name>A0A0F9UL95_9ZZZZ</name>
<evidence type="ECO:0000313" key="2">
    <source>
        <dbReference type="EMBL" id="KKN94010.1"/>
    </source>
</evidence>